<comment type="cofactor">
    <cofactor evidence="1 17">
        <name>pyridoxal 5'-phosphate</name>
        <dbReference type="ChEBI" id="CHEBI:597326"/>
    </cofactor>
</comment>
<dbReference type="PIRSF" id="PIRSF017689">
    <property type="entry name" value="SepSecS"/>
    <property type="match status" value="1"/>
</dbReference>
<comment type="caution">
    <text evidence="20">The sequence shown here is derived from an EMBL/GenBank/DDBJ whole genome shotgun (WGS) entry which is preliminary data.</text>
</comment>
<evidence type="ECO:0000256" key="16">
    <source>
        <dbReference type="ARBA" id="ARBA00048808"/>
    </source>
</evidence>
<evidence type="ECO:0000256" key="9">
    <source>
        <dbReference type="ARBA" id="ARBA00022884"/>
    </source>
</evidence>
<dbReference type="AlphaFoldDB" id="A0A9K3CUL4"/>
<evidence type="ECO:0000256" key="11">
    <source>
        <dbReference type="ARBA" id="ARBA00022917"/>
    </source>
</evidence>
<dbReference type="PANTHER" id="PTHR12944">
    <property type="entry name" value="SOLUBLE LIVER ANTIGEN/LIVER PANCREAS ANTIGEN"/>
    <property type="match status" value="1"/>
</dbReference>
<gene>
    <name evidence="20" type="ORF">KIPB_003778</name>
</gene>
<keyword evidence="12 17" id="KW-0711">Selenium</keyword>
<evidence type="ECO:0000313" key="20">
    <source>
        <dbReference type="EMBL" id="GIQ82613.1"/>
    </source>
</evidence>
<dbReference type="PANTHER" id="PTHR12944:SF2">
    <property type="entry name" value="O-PHOSPHOSERYL-TRNA(SEC) SELENIUM TRANSFERASE"/>
    <property type="match status" value="1"/>
</dbReference>
<keyword evidence="10 17" id="KW-0663">Pyridoxal phosphate</keyword>
<proteinExistence type="inferred from homology"/>
<evidence type="ECO:0000256" key="5">
    <source>
        <dbReference type="ARBA" id="ARBA00012464"/>
    </source>
</evidence>
<dbReference type="EMBL" id="BDIP01000754">
    <property type="protein sequence ID" value="GIQ82613.1"/>
    <property type="molecule type" value="Genomic_DNA"/>
</dbReference>
<feature type="binding site" evidence="18">
    <location>
        <position position="476"/>
    </location>
    <ligand>
        <name>tRNA</name>
        <dbReference type="ChEBI" id="CHEBI:17843"/>
    </ligand>
</feature>
<feature type="binding site" evidence="18">
    <location>
        <position position="80"/>
    </location>
    <ligand>
        <name>pyridoxal 5'-phosphate</name>
        <dbReference type="ChEBI" id="CHEBI:597326"/>
    </ligand>
</feature>
<keyword evidence="8 17" id="KW-0808">Transferase</keyword>
<evidence type="ECO:0000256" key="14">
    <source>
        <dbReference type="ARBA" id="ARBA00032048"/>
    </source>
</evidence>
<evidence type="ECO:0000256" key="18">
    <source>
        <dbReference type="PIRSR" id="PIRSR017689-1"/>
    </source>
</evidence>
<evidence type="ECO:0000256" key="10">
    <source>
        <dbReference type="ARBA" id="ARBA00022898"/>
    </source>
</evidence>
<comment type="subcellular location">
    <subcellularLocation>
        <location evidence="17">Cytoplasm</location>
    </subcellularLocation>
</comment>
<sequence>MFTQAVSDAIRTEGTLEDTYQAVYEQVRHVHTRNMDIQALLKQRKLLPNGLTPNQVKSILYELSELDSNNAKGHAGLGEREGRYLSPVVEERTYGMAHGIGRGGDLTAAQPKAIESLTPIQAGYTSVKETTVLPVATGMSIMLSLLSLRALNPGADSVIWCRCDQKSCPKAVQMAGLTLVPVDGILETNQSREAERVVTDLTGVARAIEKVTLPRVLCVICTTSCFSPREPDRVPEIAGICSITGVPFLVNNAYGVQSKTAARLISQGTQKIPRLTDDVHCVLQRLKPDAYITNGSSQRPSLPLDLKGRVDLVIQSLDKNFGVPVGGALLTAPVGGALLTAPARTLPSHPLLPSTLSRQERGVIMRERAQSDKAKREQPSLLARVVSSYPGRASGAEVMDLFCTLLGLGESGWKEVLEQRIDVRAYLTAEVTVLCNRHSDHLTLLPIKHNDISCAVVFKEMGEDQCKQVGSRMFVRGVTGSRVWVTQTEDKLIGPVSFRAWGSHHSEWTAPYITFATAVGMTRSEVDKGLSVFEECLLSVLKQPV</sequence>
<feature type="binding site" evidence="18">
    <location>
        <position position="542"/>
    </location>
    <ligand>
        <name>tRNA</name>
        <dbReference type="ChEBI" id="CHEBI:17843"/>
    </ligand>
</feature>
<dbReference type="Gene3D" id="3.40.640.10">
    <property type="entry name" value="Type I PLP-dependent aspartate aminotransferase-like (Major domain)"/>
    <property type="match status" value="1"/>
</dbReference>
<dbReference type="OrthoDB" id="10263545at2759"/>
<evidence type="ECO:0000256" key="8">
    <source>
        <dbReference type="ARBA" id="ARBA00022679"/>
    </source>
</evidence>
<dbReference type="GO" id="GO:0098621">
    <property type="term" value="F:O-phosphoseryl-tRNA(Sec) selenium transferase activity"/>
    <property type="evidence" value="ECO:0007669"/>
    <property type="project" value="UniProtKB-EC"/>
</dbReference>
<dbReference type="Proteomes" id="UP000265618">
    <property type="component" value="Unassembled WGS sequence"/>
</dbReference>
<accession>A0A9K3CUL4</accession>
<keyword evidence="17" id="KW-0963">Cytoplasm</keyword>
<keyword evidence="21" id="KW-1185">Reference proteome</keyword>
<evidence type="ECO:0000256" key="17">
    <source>
        <dbReference type="PIRNR" id="PIRNR017689"/>
    </source>
</evidence>
<evidence type="ECO:0000256" key="3">
    <source>
        <dbReference type="ARBA" id="ARBA00004822"/>
    </source>
</evidence>
<organism evidence="20 21">
    <name type="scientific">Kipferlia bialata</name>
    <dbReference type="NCBI Taxonomy" id="797122"/>
    <lineage>
        <taxon>Eukaryota</taxon>
        <taxon>Metamonada</taxon>
        <taxon>Carpediemonas-like organisms</taxon>
        <taxon>Kipferlia</taxon>
    </lineage>
</organism>
<evidence type="ECO:0000256" key="13">
    <source>
        <dbReference type="ARBA" id="ARBA00030669"/>
    </source>
</evidence>
<dbReference type="NCBIfam" id="TIGR03531">
    <property type="entry name" value="selenium_SpcS"/>
    <property type="match status" value="1"/>
</dbReference>
<evidence type="ECO:0000256" key="19">
    <source>
        <dbReference type="PIRSR" id="PIRSR017689-50"/>
    </source>
</evidence>
<keyword evidence="7 17" id="KW-0820">tRNA-binding</keyword>
<evidence type="ECO:0000256" key="6">
    <source>
        <dbReference type="ARBA" id="ARBA00021963"/>
    </source>
</evidence>
<dbReference type="InterPro" id="IPR008829">
    <property type="entry name" value="SepSecS/SepCysS"/>
</dbReference>
<evidence type="ECO:0000256" key="12">
    <source>
        <dbReference type="ARBA" id="ARBA00023266"/>
    </source>
</evidence>
<keyword evidence="9 17" id="KW-0694">RNA-binding</keyword>
<evidence type="ECO:0000313" key="21">
    <source>
        <dbReference type="Proteomes" id="UP000265618"/>
    </source>
</evidence>
<dbReference type="EC" id="2.9.1.2" evidence="5 17"/>
<evidence type="ECO:0000256" key="1">
    <source>
        <dbReference type="ARBA" id="ARBA00001933"/>
    </source>
</evidence>
<dbReference type="GO" id="GO:0005737">
    <property type="term" value="C:cytoplasm"/>
    <property type="evidence" value="ECO:0007669"/>
    <property type="project" value="UniProtKB-SubCell"/>
</dbReference>
<dbReference type="InterPro" id="IPR019872">
    <property type="entry name" value="Sec-tRNA_Se_transferase"/>
</dbReference>
<protein>
    <recommendedName>
        <fullName evidence="6 17">O-phosphoseryl-tRNA(Sec) selenium transferase</fullName>
        <ecNumber evidence="5 17">2.9.1.2</ecNumber>
    </recommendedName>
    <alternativeName>
        <fullName evidence="13 17">Selenocysteine synthase</fullName>
    </alternativeName>
    <alternativeName>
        <fullName evidence="14 17">Selenocysteinyl-tRNA(Sec) synthase</fullName>
    </alternativeName>
    <alternativeName>
        <fullName evidence="15 17">Sep-tRNA:Sec-tRNA synthase</fullName>
    </alternativeName>
</protein>
<comment type="catalytic activity">
    <reaction evidence="16 17">
        <text>O-phospho-L-seryl-tRNA(Sec) + selenophosphate + H2O = L-selenocysteinyl-tRNA(Sec) + 2 phosphate</text>
        <dbReference type="Rhea" id="RHEA:25041"/>
        <dbReference type="Rhea" id="RHEA-COMP:9743"/>
        <dbReference type="Rhea" id="RHEA-COMP:9947"/>
        <dbReference type="ChEBI" id="CHEBI:15377"/>
        <dbReference type="ChEBI" id="CHEBI:16144"/>
        <dbReference type="ChEBI" id="CHEBI:43474"/>
        <dbReference type="ChEBI" id="CHEBI:78551"/>
        <dbReference type="ChEBI" id="CHEBI:78573"/>
        <dbReference type="EC" id="2.9.1.2"/>
    </reaction>
</comment>
<feature type="binding site" evidence="18">
    <location>
        <position position="102"/>
    </location>
    <ligand>
        <name>substrate</name>
    </ligand>
</feature>
<feature type="site" description="May act as a substrate filter by repelling compounds with a negatively charged alpha-carboxylate" evidence="19">
    <location>
        <position position="79"/>
    </location>
</feature>
<dbReference type="Pfam" id="PF05889">
    <property type="entry name" value="SepSecS"/>
    <property type="match status" value="2"/>
</dbReference>
<name>A0A9K3CUL4_9EUKA</name>
<keyword evidence="11 17" id="KW-0648">Protein biosynthesis</keyword>
<evidence type="ECO:0000256" key="2">
    <source>
        <dbReference type="ARBA" id="ARBA00002552"/>
    </source>
</evidence>
<evidence type="ECO:0000256" key="7">
    <source>
        <dbReference type="ARBA" id="ARBA00022555"/>
    </source>
</evidence>
<dbReference type="GO" id="GO:0000049">
    <property type="term" value="F:tRNA binding"/>
    <property type="evidence" value="ECO:0007669"/>
    <property type="project" value="UniProtKB-UniRule"/>
</dbReference>
<feature type="binding site" evidence="18">
    <location>
        <position position="392"/>
    </location>
    <ligand>
        <name>substrate</name>
    </ligand>
</feature>
<reference evidence="20 21" key="1">
    <citation type="journal article" date="2018" name="PLoS ONE">
        <title>The draft genome of Kipferlia bialata reveals reductive genome evolution in fornicate parasites.</title>
        <authorList>
            <person name="Tanifuji G."/>
            <person name="Takabayashi S."/>
            <person name="Kume K."/>
            <person name="Takagi M."/>
            <person name="Nakayama T."/>
            <person name="Kamikawa R."/>
            <person name="Inagaki Y."/>
            <person name="Hashimoto T."/>
        </authorList>
    </citation>
    <scope>NUCLEOTIDE SEQUENCE [LARGE SCALE GENOMIC DNA]</scope>
    <source>
        <strain evidence="20">NY0173</strain>
    </source>
</reference>
<feature type="modified residue" description="N6-(pyridoxal phosphate)lysine" evidence="19">
    <location>
        <position position="319"/>
    </location>
</feature>
<evidence type="ECO:0000256" key="4">
    <source>
        <dbReference type="ARBA" id="ARBA00007037"/>
    </source>
</evidence>
<comment type="similarity">
    <text evidence="4 17">Belongs to the SepSecS family.</text>
</comment>
<dbReference type="GO" id="GO:0001717">
    <property type="term" value="P:conversion of seryl-tRNAsec to selenocys-tRNAsec"/>
    <property type="evidence" value="ECO:0007669"/>
    <property type="project" value="UniProtKB-UniRule"/>
</dbReference>
<comment type="pathway">
    <text evidence="3 17">Aminoacyl-tRNA biosynthesis; selenocysteinyl-tRNA(Sec) biosynthesis; selenocysteinyl-tRNA(Sec) from L-seryl-tRNA(Sec) (archaeal/eukaryal route): step 2/2.</text>
</comment>
<dbReference type="GO" id="GO:0001514">
    <property type="term" value="P:selenocysteine incorporation"/>
    <property type="evidence" value="ECO:0007669"/>
    <property type="project" value="TreeGrafter"/>
</dbReference>
<dbReference type="InterPro" id="IPR015424">
    <property type="entry name" value="PyrdxlP-dep_Trfase"/>
</dbReference>
<evidence type="ECO:0000256" key="15">
    <source>
        <dbReference type="ARBA" id="ARBA00032693"/>
    </source>
</evidence>
<comment type="function">
    <text evidence="2 17">Converts O-phosphoseryl-tRNA(Sec) to selenocysteinyl-tRNA(Sec) required for selenoprotein biosynthesis.</text>
</comment>
<dbReference type="SUPFAM" id="SSF53383">
    <property type="entry name" value="PLP-dependent transferases"/>
    <property type="match status" value="1"/>
</dbReference>
<feature type="binding site" evidence="18">
    <location>
        <position position="110"/>
    </location>
    <ligand>
        <name>substrate</name>
    </ligand>
</feature>
<dbReference type="InterPro" id="IPR015421">
    <property type="entry name" value="PyrdxlP-dep_Trfase_major"/>
</dbReference>